<keyword evidence="5" id="KW-1185">Reference proteome</keyword>
<dbReference type="AlphaFoldDB" id="A0A9X9XD49"/>
<gene>
    <name evidence="4" type="ORF">GXW74_14150</name>
</gene>
<dbReference type="Pfam" id="PF00072">
    <property type="entry name" value="Response_reg"/>
    <property type="match status" value="1"/>
</dbReference>
<dbReference type="Proteomes" id="UP001138709">
    <property type="component" value="Unassembled WGS sequence"/>
</dbReference>
<reference evidence="4" key="2">
    <citation type="journal article" date="2021" name="Syst. Appl. Microbiol.">
        <title>Roseomonas hellenica sp. nov., isolated from roots of wild-growing Alkanna tinctoria.</title>
        <authorList>
            <person name="Rat A."/>
            <person name="Naranjo H.D."/>
            <person name="Lebbe L."/>
            <person name="Cnockaert M."/>
            <person name="Krigas N."/>
            <person name="Grigoriadou K."/>
            <person name="Maloupa E."/>
            <person name="Willems A."/>
        </authorList>
    </citation>
    <scope>NUCLEOTIDE SEQUENCE</scope>
    <source>
        <strain evidence="4">LMG 31228</strain>
    </source>
</reference>
<name>A0A9X9XD49_9PROT</name>
<dbReference type="InterPro" id="IPR011006">
    <property type="entry name" value="CheY-like_superfamily"/>
</dbReference>
<dbReference type="SMART" id="SM00448">
    <property type="entry name" value="REC"/>
    <property type="match status" value="1"/>
</dbReference>
<dbReference type="SUPFAM" id="SSF52172">
    <property type="entry name" value="CheY-like"/>
    <property type="match status" value="1"/>
</dbReference>
<reference evidence="4" key="1">
    <citation type="submission" date="2020-01" db="EMBL/GenBank/DDBJ databases">
        <authorList>
            <person name="Rat A."/>
        </authorList>
    </citation>
    <scope>NUCLEOTIDE SEQUENCE</scope>
    <source>
        <strain evidence="4">LMG 31228</strain>
    </source>
</reference>
<evidence type="ECO:0000256" key="1">
    <source>
        <dbReference type="ARBA" id="ARBA00022553"/>
    </source>
</evidence>
<evidence type="ECO:0000313" key="5">
    <source>
        <dbReference type="Proteomes" id="UP001138709"/>
    </source>
</evidence>
<dbReference type="PANTHER" id="PTHR44591">
    <property type="entry name" value="STRESS RESPONSE REGULATOR PROTEIN 1"/>
    <property type="match status" value="1"/>
</dbReference>
<dbReference type="Gene3D" id="3.40.50.2300">
    <property type="match status" value="1"/>
</dbReference>
<feature type="domain" description="Response regulatory" evidence="3">
    <location>
        <begin position="20"/>
        <end position="138"/>
    </location>
</feature>
<evidence type="ECO:0000313" key="4">
    <source>
        <dbReference type="EMBL" id="MBR0681635.1"/>
    </source>
</evidence>
<dbReference type="CDD" id="cd00156">
    <property type="entry name" value="REC"/>
    <property type="match status" value="1"/>
</dbReference>
<dbReference type="PANTHER" id="PTHR44591:SF21">
    <property type="entry name" value="TWO-COMPONENT RESPONSE REGULATOR"/>
    <property type="match status" value="1"/>
</dbReference>
<comment type="caution">
    <text evidence="4">The sequence shown here is derived from an EMBL/GenBank/DDBJ whole genome shotgun (WGS) entry which is preliminary data.</text>
</comment>
<proteinExistence type="predicted"/>
<accession>A0A9X9XD49</accession>
<organism evidence="4 5">
    <name type="scientific">Neoroseomonas eburnea</name>
    <dbReference type="NCBI Taxonomy" id="1346889"/>
    <lineage>
        <taxon>Bacteria</taxon>
        <taxon>Pseudomonadati</taxon>
        <taxon>Pseudomonadota</taxon>
        <taxon>Alphaproteobacteria</taxon>
        <taxon>Acetobacterales</taxon>
        <taxon>Acetobacteraceae</taxon>
        <taxon>Neoroseomonas</taxon>
    </lineage>
</organism>
<dbReference type="GO" id="GO:0000160">
    <property type="term" value="P:phosphorelay signal transduction system"/>
    <property type="evidence" value="ECO:0007669"/>
    <property type="project" value="InterPro"/>
</dbReference>
<protein>
    <submittedName>
        <fullName evidence="4">Response regulator</fullName>
    </submittedName>
</protein>
<dbReference type="PROSITE" id="PS50110">
    <property type="entry name" value="RESPONSE_REGULATORY"/>
    <property type="match status" value="1"/>
</dbReference>
<dbReference type="RefSeq" id="WP_272877286.1">
    <property type="nucleotide sequence ID" value="NZ_JAAEDL010000013.1"/>
</dbReference>
<dbReference type="InterPro" id="IPR050595">
    <property type="entry name" value="Bact_response_regulator"/>
</dbReference>
<sequence length="153" mass="16056">MCLTFEPAMQDTGSTSTHSVVLVVDDEPIVASELAAGLRDLGHEASHAVSAFAAMRILAARPEIGVLVTDIRMPGTDGITLARAAAEARGEAATLAVVLITGHATPEELALAMPDGTAELVRKPFRLRDIQAAIVRAQRRAAERRGMVHAAQG</sequence>
<evidence type="ECO:0000259" key="3">
    <source>
        <dbReference type="PROSITE" id="PS50110"/>
    </source>
</evidence>
<dbReference type="InterPro" id="IPR001789">
    <property type="entry name" value="Sig_transdc_resp-reg_receiver"/>
</dbReference>
<evidence type="ECO:0000256" key="2">
    <source>
        <dbReference type="PROSITE-ProRule" id="PRU00169"/>
    </source>
</evidence>
<feature type="modified residue" description="4-aspartylphosphate" evidence="2">
    <location>
        <position position="70"/>
    </location>
</feature>
<dbReference type="EMBL" id="JAAEDL010000013">
    <property type="protein sequence ID" value="MBR0681635.1"/>
    <property type="molecule type" value="Genomic_DNA"/>
</dbReference>
<keyword evidence="1 2" id="KW-0597">Phosphoprotein</keyword>